<protein>
    <recommendedName>
        <fullName evidence="3">Ankyrin repeat domain containing protein</fullName>
    </recommendedName>
</protein>
<keyword evidence="2" id="KW-1185">Reference proteome</keyword>
<dbReference type="InterPro" id="IPR036770">
    <property type="entry name" value="Ankyrin_rpt-contain_sf"/>
</dbReference>
<dbReference type="Gene3D" id="1.25.40.20">
    <property type="entry name" value="Ankyrin repeat-containing domain"/>
    <property type="match status" value="1"/>
</dbReference>
<dbReference type="EMBL" id="JADGIZ020000003">
    <property type="protein sequence ID" value="KAL2919373.1"/>
    <property type="molecule type" value="Genomic_DNA"/>
</dbReference>
<dbReference type="Proteomes" id="UP001527925">
    <property type="component" value="Unassembled WGS sequence"/>
</dbReference>
<proteinExistence type="predicted"/>
<sequence>MIFRQIPPRFRGCASVADMLLRLPAELRARVRQHTPTPTALALLMDDVDRPVPRAVLSLAWCEILAANCIALAPALPALPWSHEPLFVHTAEARAAMCGGGGDGDHADPHRFPLLDIVAGKFNYDDDADMEAMLRSLVLGPLAGARLLAATIDAAVADWRSHKPLRAAMRVLATATGDAAQRVALAGSPLFSGAELAAACRHGDAALVRDILADVRGEPRMPLMGAIVAGSDGLVVLVRAQLPHTAVSSDELIAAVELSRDTMFPMLLRRAAAGLVGDLDPLCVACVEHGRLDLLVAVFAAFGSRIRLSWLPARCTRRQRLAVLQALQPQIERSHWLQRSLARLLIDNWGDDVAAWLAEQRIAQLPVDAMELAAEQGNVELVRWLHGCGVATCRGTALCDAARNGHAATVAFLLRHRICRDDFALRAAMRFGHVAVVEVLAGAGLPCPTAWVCEFEVLAHPDAVKALFAQRRDVDWLAVAAAAGRHRRTAPLGAWIADQVQCSQDAREE</sequence>
<dbReference type="PANTHER" id="PTHR46586:SF3">
    <property type="entry name" value="ANKYRIN REPEAT-CONTAINING PROTEIN"/>
    <property type="match status" value="1"/>
</dbReference>
<evidence type="ECO:0000313" key="2">
    <source>
        <dbReference type="Proteomes" id="UP001527925"/>
    </source>
</evidence>
<dbReference type="Pfam" id="PF12796">
    <property type="entry name" value="Ank_2"/>
    <property type="match status" value="1"/>
</dbReference>
<evidence type="ECO:0000313" key="1">
    <source>
        <dbReference type="EMBL" id="KAL2919373.1"/>
    </source>
</evidence>
<dbReference type="InterPro" id="IPR002110">
    <property type="entry name" value="Ankyrin_rpt"/>
</dbReference>
<organism evidence="1 2">
    <name type="scientific">Polyrhizophydium stewartii</name>
    <dbReference type="NCBI Taxonomy" id="2732419"/>
    <lineage>
        <taxon>Eukaryota</taxon>
        <taxon>Fungi</taxon>
        <taxon>Fungi incertae sedis</taxon>
        <taxon>Chytridiomycota</taxon>
        <taxon>Chytridiomycota incertae sedis</taxon>
        <taxon>Chytridiomycetes</taxon>
        <taxon>Rhizophydiales</taxon>
        <taxon>Rhizophydiales incertae sedis</taxon>
        <taxon>Polyrhizophydium</taxon>
    </lineage>
</organism>
<gene>
    <name evidence="1" type="ORF">HK105_201017</name>
</gene>
<reference evidence="1 2" key="1">
    <citation type="submission" date="2023-09" db="EMBL/GenBank/DDBJ databases">
        <title>Pangenome analysis of Batrachochytrium dendrobatidis and related Chytrids.</title>
        <authorList>
            <person name="Yacoub M.N."/>
            <person name="Stajich J.E."/>
            <person name="James T.Y."/>
        </authorList>
    </citation>
    <scope>NUCLEOTIDE SEQUENCE [LARGE SCALE GENOMIC DNA]</scope>
    <source>
        <strain evidence="1 2">JEL0888</strain>
    </source>
</reference>
<dbReference type="SUPFAM" id="SSF48403">
    <property type="entry name" value="Ankyrin repeat"/>
    <property type="match status" value="1"/>
</dbReference>
<dbReference type="InterPro" id="IPR052050">
    <property type="entry name" value="SecEffector_AnkRepeat"/>
</dbReference>
<name>A0ABR4NIL6_9FUNG</name>
<comment type="caution">
    <text evidence="1">The sequence shown here is derived from an EMBL/GenBank/DDBJ whole genome shotgun (WGS) entry which is preliminary data.</text>
</comment>
<accession>A0ABR4NIL6</accession>
<evidence type="ECO:0008006" key="3">
    <source>
        <dbReference type="Google" id="ProtNLM"/>
    </source>
</evidence>
<dbReference type="PANTHER" id="PTHR46586">
    <property type="entry name" value="ANKYRIN REPEAT-CONTAINING PROTEIN"/>
    <property type="match status" value="1"/>
</dbReference>